<evidence type="ECO:0000313" key="3">
    <source>
        <dbReference type="Proteomes" id="UP000299102"/>
    </source>
</evidence>
<accession>A0A4C1WNU6</accession>
<feature type="compositionally biased region" description="Basic residues" evidence="1">
    <location>
        <begin position="43"/>
        <end position="55"/>
    </location>
</feature>
<dbReference type="AlphaFoldDB" id="A0A4C1WNU6"/>
<name>A0A4C1WNU6_EUMVA</name>
<dbReference type="Proteomes" id="UP000299102">
    <property type="component" value="Unassembled WGS sequence"/>
</dbReference>
<proteinExistence type="predicted"/>
<keyword evidence="3" id="KW-1185">Reference proteome</keyword>
<evidence type="ECO:0000313" key="2">
    <source>
        <dbReference type="EMBL" id="GBP52192.1"/>
    </source>
</evidence>
<protein>
    <submittedName>
        <fullName evidence="2">Uncharacterized protein</fullName>
    </submittedName>
</protein>
<dbReference type="EMBL" id="BGZK01000597">
    <property type="protein sequence ID" value="GBP52192.1"/>
    <property type="molecule type" value="Genomic_DNA"/>
</dbReference>
<organism evidence="2 3">
    <name type="scientific">Eumeta variegata</name>
    <name type="common">Bagworm moth</name>
    <name type="synonym">Eumeta japonica</name>
    <dbReference type="NCBI Taxonomy" id="151549"/>
    <lineage>
        <taxon>Eukaryota</taxon>
        <taxon>Metazoa</taxon>
        <taxon>Ecdysozoa</taxon>
        <taxon>Arthropoda</taxon>
        <taxon>Hexapoda</taxon>
        <taxon>Insecta</taxon>
        <taxon>Pterygota</taxon>
        <taxon>Neoptera</taxon>
        <taxon>Endopterygota</taxon>
        <taxon>Lepidoptera</taxon>
        <taxon>Glossata</taxon>
        <taxon>Ditrysia</taxon>
        <taxon>Tineoidea</taxon>
        <taxon>Psychidae</taxon>
        <taxon>Oiketicinae</taxon>
        <taxon>Eumeta</taxon>
    </lineage>
</organism>
<sequence length="83" mass="9444">MKIKELTSELINIYDPYESKSKATHLKRGNSALPRAEFAGLSRSKKGRPRRRRAPSARARPTNGAPREKIIEPFKCRPLRSKA</sequence>
<comment type="caution">
    <text evidence="2">The sequence shown here is derived from an EMBL/GenBank/DDBJ whole genome shotgun (WGS) entry which is preliminary data.</text>
</comment>
<feature type="compositionally biased region" description="Basic and acidic residues" evidence="1">
    <location>
        <begin position="66"/>
        <end position="75"/>
    </location>
</feature>
<gene>
    <name evidence="2" type="ORF">EVAR_87577_1</name>
</gene>
<feature type="region of interest" description="Disordered" evidence="1">
    <location>
        <begin position="22"/>
        <end position="83"/>
    </location>
</feature>
<evidence type="ECO:0000256" key="1">
    <source>
        <dbReference type="SAM" id="MobiDB-lite"/>
    </source>
</evidence>
<reference evidence="2 3" key="1">
    <citation type="journal article" date="2019" name="Commun. Biol.">
        <title>The bagworm genome reveals a unique fibroin gene that provides high tensile strength.</title>
        <authorList>
            <person name="Kono N."/>
            <person name="Nakamura H."/>
            <person name="Ohtoshi R."/>
            <person name="Tomita M."/>
            <person name="Numata K."/>
            <person name="Arakawa K."/>
        </authorList>
    </citation>
    <scope>NUCLEOTIDE SEQUENCE [LARGE SCALE GENOMIC DNA]</scope>
</reference>